<gene>
    <name evidence="2" type="ORF">TH63_19635</name>
</gene>
<feature type="transmembrane region" description="Helical" evidence="1">
    <location>
        <begin position="120"/>
        <end position="140"/>
    </location>
</feature>
<feature type="transmembrane region" description="Helical" evidence="1">
    <location>
        <begin position="12"/>
        <end position="35"/>
    </location>
</feature>
<sequence length="153" mass="16962">MLAAVAKYISVFLLSSIKFFGGPIAGVSMGLPFWATLGLTIGGMMTSVFLFSIIGAAVHDRYVVRQKAKNKPMFSKKNRRIVSVWTKFGMSGIAFLTPILFTPIVGTVLATVLGVSKSRIWLHMLWSAVFWGFAVTLTLFKLSHLPFLQFLQR</sequence>
<protein>
    <recommendedName>
        <fullName evidence="4">Small multi-drug export protein</fullName>
    </recommendedName>
</protein>
<keyword evidence="3" id="KW-1185">Reference proteome</keyword>
<name>A0A0H4VTU2_9BACT</name>
<keyword evidence="1" id="KW-1133">Transmembrane helix</keyword>
<evidence type="ECO:0000313" key="2">
    <source>
        <dbReference type="EMBL" id="AKQ47362.1"/>
    </source>
</evidence>
<evidence type="ECO:0008006" key="4">
    <source>
        <dbReference type="Google" id="ProtNLM"/>
    </source>
</evidence>
<feature type="transmembrane region" description="Helical" evidence="1">
    <location>
        <begin position="41"/>
        <end position="63"/>
    </location>
</feature>
<feature type="transmembrane region" description="Helical" evidence="1">
    <location>
        <begin position="84"/>
        <end position="114"/>
    </location>
</feature>
<evidence type="ECO:0000256" key="1">
    <source>
        <dbReference type="SAM" id="Phobius"/>
    </source>
</evidence>
<reference evidence="2 3" key="1">
    <citation type="submission" date="2015-01" db="EMBL/GenBank/DDBJ databases">
        <title>Rufibacter sp./DG31D/ whole genome sequencing.</title>
        <authorList>
            <person name="Kim M.K."/>
            <person name="Srinivasan S."/>
            <person name="Lee J.-J."/>
        </authorList>
    </citation>
    <scope>NUCLEOTIDE SEQUENCE [LARGE SCALE GENOMIC DNA]</scope>
    <source>
        <strain evidence="2 3">DG31D</strain>
    </source>
</reference>
<keyword evidence="1" id="KW-0812">Transmembrane</keyword>
<evidence type="ECO:0000313" key="3">
    <source>
        <dbReference type="Proteomes" id="UP000036458"/>
    </source>
</evidence>
<dbReference type="AlphaFoldDB" id="A0A0H4VTU2"/>
<dbReference type="STRING" id="1379910.TH63_19635"/>
<accession>A0A0H4VTU2</accession>
<keyword evidence="1" id="KW-0472">Membrane</keyword>
<dbReference type="KEGG" id="ruf:TH63_19635"/>
<organism evidence="2 3">
    <name type="scientific">Rufibacter radiotolerans</name>
    <dbReference type="NCBI Taxonomy" id="1379910"/>
    <lineage>
        <taxon>Bacteria</taxon>
        <taxon>Pseudomonadati</taxon>
        <taxon>Bacteroidota</taxon>
        <taxon>Cytophagia</taxon>
        <taxon>Cytophagales</taxon>
        <taxon>Hymenobacteraceae</taxon>
        <taxon>Rufibacter</taxon>
    </lineage>
</organism>
<dbReference type="PATRIC" id="fig|1379910.4.peg.4283"/>
<proteinExistence type="predicted"/>
<dbReference type="Proteomes" id="UP000036458">
    <property type="component" value="Chromosome"/>
</dbReference>
<dbReference type="EMBL" id="CP010777">
    <property type="protein sequence ID" value="AKQ47362.1"/>
    <property type="molecule type" value="Genomic_DNA"/>
</dbReference>